<gene>
    <name evidence="2" type="ORF">J2S42_001855</name>
</gene>
<dbReference type="Gene3D" id="3.40.630.30">
    <property type="match status" value="1"/>
</dbReference>
<accession>A0AAE3VWU1</accession>
<name>A0AAE3VWU1_9ACTN</name>
<evidence type="ECO:0000313" key="3">
    <source>
        <dbReference type="Proteomes" id="UP001240236"/>
    </source>
</evidence>
<dbReference type="EMBL" id="JAUSUZ010000001">
    <property type="protein sequence ID" value="MDQ0365186.1"/>
    <property type="molecule type" value="Genomic_DNA"/>
</dbReference>
<comment type="caution">
    <text evidence="2">The sequence shown here is derived from an EMBL/GenBank/DDBJ whole genome shotgun (WGS) entry which is preliminary data.</text>
</comment>
<evidence type="ECO:0000256" key="1">
    <source>
        <dbReference type="SAM" id="MobiDB-lite"/>
    </source>
</evidence>
<dbReference type="AlphaFoldDB" id="A0AAE3VWU1"/>
<proteinExistence type="predicted"/>
<organism evidence="2 3">
    <name type="scientific">Catenuloplanes indicus</name>
    <dbReference type="NCBI Taxonomy" id="137267"/>
    <lineage>
        <taxon>Bacteria</taxon>
        <taxon>Bacillati</taxon>
        <taxon>Actinomycetota</taxon>
        <taxon>Actinomycetes</taxon>
        <taxon>Micromonosporales</taxon>
        <taxon>Micromonosporaceae</taxon>
        <taxon>Catenuloplanes</taxon>
    </lineage>
</organism>
<sequence>MTPIIGAATARDLPAVAAIFAGHVTDSVATSEETVPSPSGRQARRADLAARGLPFLSRTTASGSPGTPVPVRVPAHGRGHHLPGLGLHRSRRRLTVDRRAARRRRDRRSPSLEDEVTTAEPAVISEPYQQILAVFTPGRSTLCAKDVCLALSIGTEPNHVEGIRAKLKRLVNRQILTEAQPGLFTLTGKQA</sequence>
<reference evidence="2 3" key="1">
    <citation type="submission" date="2023-07" db="EMBL/GenBank/DDBJ databases">
        <title>Sequencing the genomes of 1000 actinobacteria strains.</title>
        <authorList>
            <person name="Klenk H.-P."/>
        </authorList>
    </citation>
    <scope>NUCLEOTIDE SEQUENCE [LARGE SCALE GENOMIC DNA]</scope>
    <source>
        <strain evidence="2 3">DSM 44709</strain>
    </source>
</reference>
<dbReference type="Proteomes" id="UP001240236">
    <property type="component" value="Unassembled WGS sequence"/>
</dbReference>
<keyword evidence="3" id="KW-1185">Reference proteome</keyword>
<evidence type="ECO:0000313" key="2">
    <source>
        <dbReference type="EMBL" id="MDQ0365186.1"/>
    </source>
</evidence>
<feature type="region of interest" description="Disordered" evidence="1">
    <location>
        <begin position="56"/>
        <end position="118"/>
    </location>
</feature>
<protein>
    <submittedName>
        <fullName evidence="2">Uncharacterized protein</fullName>
    </submittedName>
</protein>